<protein>
    <recommendedName>
        <fullName evidence="1">Reverse transcriptase domain-containing protein</fullName>
    </recommendedName>
</protein>
<dbReference type="Pfam" id="PF00078">
    <property type="entry name" value="RVT_1"/>
    <property type="match status" value="1"/>
</dbReference>
<comment type="caution">
    <text evidence="2">The sequence shown here is derived from an EMBL/GenBank/DDBJ whole genome shotgun (WGS) entry which is preliminary data.</text>
</comment>
<dbReference type="AlphaFoldDB" id="A0AA38C193"/>
<dbReference type="Gene3D" id="3.30.70.270">
    <property type="match status" value="1"/>
</dbReference>
<dbReference type="InterPro" id="IPR053134">
    <property type="entry name" value="RNA-dir_DNA_polymerase"/>
</dbReference>
<dbReference type="Proteomes" id="UP000824469">
    <property type="component" value="Unassembled WGS sequence"/>
</dbReference>
<reference evidence="2 3" key="1">
    <citation type="journal article" date="2021" name="Nat. Plants">
        <title>The Taxus genome provides insights into paclitaxel biosynthesis.</title>
        <authorList>
            <person name="Xiong X."/>
            <person name="Gou J."/>
            <person name="Liao Q."/>
            <person name="Li Y."/>
            <person name="Zhou Q."/>
            <person name="Bi G."/>
            <person name="Li C."/>
            <person name="Du R."/>
            <person name="Wang X."/>
            <person name="Sun T."/>
            <person name="Guo L."/>
            <person name="Liang H."/>
            <person name="Lu P."/>
            <person name="Wu Y."/>
            <person name="Zhang Z."/>
            <person name="Ro D.K."/>
            <person name="Shang Y."/>
            <person name="Huang S."/>
            <person name="Yan J."/>
        </authorList>
    </citation>
    <scope>NUCLEOTIDE SEQUENCE [LARGE SCALE GENOMIC DNA]</scope>
    <source>
        <strain evidence="2">Ta-2019</strain>
    </source>
</reference>
<dbReference type="InterPro" id="IPR043502">
    <property type="entry name" value="DNA/RNA_pol_sf"/>
</dbReference>
<name>A0AA38C193_TAXCH</name>
<evidence type="ECO:0000259" key="1">
    <source>
        <dbReference type="Pfam" id="PF00078"/>
    </source>
</evidence>
<dbReference type="OMA" id="MPPAREI"/>
<dbReference type="PANTHER" id="PTHR24559">
    <property type="entry name" value="TRANSPOSON TY3-I GAG-POL POLYPROTEIN"/>
    <property type="match status" value="1"/>
</dbReference>
<accession>A0AA38C193</accession>
<feature type="domain" description="Reverse transcriptase" evidence="1">
    <location>
        <begin position="94"/>
        <end position="162"/>
    </location>
</feature>
<dbReference type="CDD" id="cd01647">
    <property type="entry name" value="RT_LTR"/>
    <property type="match status" value="1"/>
</dbReference>
<evidence type="ECO:0000313" key="3">
    <source>
        <dbReference type="Proteomes" id="UP000824469"/>
    </source>
</evidence>
<proteinExistence type="predicted"/>
<dbReference type="Gene3D" id="3.10.10.10">
    <property type="entry name" value="HIV Type 1 Reverse Transcriptase, subunit A, domain 1"/>
    <property type="match status" value="1"/>
</dbReference>
<dbReference type="PANTHER" id="PTHR24559:SF444">
    <property type="entry name" value="REVERSE TRANSCRIPTASE DOMAIN-CONTAINING PROTEIN"/>
    <property type="match status" value="1"/>
</dbReference>
<dbReference type="InterPro" id="IPR043128">
    <property type="entry name" value="Rev_trsase/Diguanyl_cyclase"/>
</dbReference>
<feature type="non-terminal residue" evidence="2">
    <location>
        <position position="1"/>
    </location>
</feature>
<organism evidence="2 3">
    <name type="scientific">Taxus chinensis</name>
    <name type="common">Chinese yew</name>
    <name type="synonym">Taxus wallichiana var. chinensis</name>
    <dbReference type="NCBI Taxonomy" id="29808"/>
    <lineage>
        <taxon>Eukaryota</taxon>
        <taxon>Viridiplantae</taxon>
        <taxon>Streptophyta</taxon>
        <taxon>Embryophyta</taxon>
        <taxon>Tracheophyta</taxon>
        <taxon>Spermatophyta</taxon>
        <taxon>Pinopsida</taxon>
        <taxon>Pinidae</taxon>
        <taxon>Conifers II</taxon>
        <taxon>Cupressales</taxon>
        <taxon>Taxaceae</taxon>
        <taxon>Taxus</taxon>
    </lineage>
</organism>
<feature type="non-terminal residue" evidence="2">
    <location>
        <position position="163"/>
    </location>
</feature>
<dbReference type="EMBL" id="JAHRHJ020003813">
    <property type="protein sequence ID" value="KAH9291106.1"/>
    <property type="molecule type" value="Genomic_DNA"/>
</dbReference>
<evidence type="ECO:0000313" key="2">
    <source>
        <dbReference type="EMBL" id="KAH9291106.1"/>
    </source>
</evidence>
<keyword evidence="3" id="KW-1185">Reference proteome</keyword>
<sequence>SERSEDGSNGPSLDNHPILGEFADVFLGELPGMPPAREINFHIDPVLRVDPISRAPYWMTTPELCELKLQLEGLLEKDLIHPSVSPWGAPVIFVKKKDGYLRLCIDYHQLEKVMIKNHFPLPRIDDLFDQMKEAMVFSKIDLKSGYHQLRIMEEDIHKTTFHT</sequence>
<gene>
    <name evidence="2" type="ORF">KI387_044677</name>
</gene>
<dbReference type="InterPro" id="IPR000477">
    <property type="entry name" value="RT_dom"/>
</dbReference>
<dbReference type="SUPFAM" id="SSF56672">
    <property type="entry name" value="DNA/RNA polymerases"/>
    <property type="match status" value="1"/>
</dbReference>